<comment type="caution">
    <text evidence="1">The sequence shown here is derived from an EMBL/GenBank/DDBJ whole genome shotgun (WGS) entry which is preliminary data.</text>
</comment>
<dbReference type="EMBL" id="CM042056">
    <property type="protein sequence ID" value="KAI3698027.1"/>
    <property type="molecule type" value="Genomic_DNA"/>
</dbReference>
<reference evidence="1 2" key="2">
    <citation type="journal article" date="2022" name="Mol. Ecol. Resour.">
        <title>The genomes of chicory, endive, great burdock and yacon provide insights into Asteraceae paleo-polyploidization history and plant inulin production.</title>
        <authorList>
            <person name="Fan W."/>
            <person name="Wang S."/>
            <person name="Wang H."/>
            <person name="Wang A."/>
            <person name="Jiang F."/>
            <person name="Liu H."/>
            <person name="Zhao H."/>
            <person name="Xu D."/>
            <person name="Zhang Y."/>
        </authorList>
    </citation>
    <scope>NUCLEOTIDE SEQUENCE [LARGE SCALE GENOMIC DNA]</scope>
    <source>
        <strain evidence="2">cv. Niubang</strain>
    </source>
</reference>
<sequence>MKLQRGFILMSLRLLEIPWGRGERSTILGQTANVVATARGGVKWIRHQMLIDDYNGFESEFGARFAGLFGADLETTRSGFREVWRLATAGLFALVFCM</sequence>
<evidence type="ECO:0000313" key="2">
    <source>
        <dbReference type="Proteomes" id="UP001055879"/>
    </source>
</evidence>
<dbReference type="Proteomes" id="UP001055879">
    <property type="component" value="Linkage Group LG10"/>
</dbReference>
<gene>
    <name evidence="1" type="ORF">L6452_31137</name>
</gene>
<proteinExistence type="predicted"/>
<accession>A0ACB8ZJM4</accession>
<name>A0ACB8ZJM4_ARCLA</name>
<keyword evidence="2" id="KW-1185">Reference proteome</keyword>
<reference evidence="2" key="1">
    <citation type="journal article" date="2022" name="Mol. Ecol. Resour.">
        <title>The genomes of chicory, endive, great burdock and yacon provide insights into Asteraceae palaeo-polyploidization history and plant inulin production.</title>
        <authorList>
            <person name="Fan W."/>
            <person name="Wang S."/>
            <person name="Wang H."/>
            <person name="Wang A."/>
            <person name="Jiang F."/>
            <person name="Liu H."/>
            <person name="Zhao H."/>
            <person name="Xu D."/>
            <person name="Zhang Y."/>
        </authorList>
    </citation>
    <scope>NUCLEOTIDE SEQUENCE [LARGE SCALE GENOMIC DNA]</scope>
    <source>
        <strain evidence="2">cv. Niubang</strain>
    </source>
</reference>
<protein>
    <submittedName>
        <fullName evidence="1">Uncharacterized protein</fullName>
    </submittedName>
</protein>
<evidence type="ECO:0000313" key="1">
    <source>
        <dbReference type="EMBL" id="KAI3698027.1"/>
    </source>
</evidence>
<organism evidence="1 2">
    <name type="scientific">Arctium lappa</name>
    <name type="common">Greater burdock</name>
    <name type="synonym">Lappa major</name>
    <dbReference type="NCBI Taxonomy" id="4217"/>
    <lineage>
        <taxon>Eukaryota</taxon>
        <taxon>Viridiplantae</taxon>
        <taxon>Streptophyta</taxon>
        <taxon>Embryophyta</taxon>
        <taxon>Tracheophyta</taxon>
        <taxon>Spermatophyta</taxon>
        <taxon>Magnoliopsida</taxon>
        <taxon>eudicotyledons</taxon>
        <taxon>Gunneridae</taxon>
        <taxon>Pentapetalae</taxon>
        <taxon>asterids</taxon>
        <taxon>campanulids</taxon>
        <taxon>Asterales</taxon>
        <taxon>Asteraceae</taxon>
        <taxon>Carduoideae</taxon>
        <taxon>Cardueae</taxon>
        <taxon>Arctiinae</taxon>
        <taxon>Arctium</taxon>
    </lineage>
</organism>